<dbReference type="Pfam" id="PF17748">
    <property type="entry name" value="VID27_N"/>
    <property type="match status" value="1"/>
</dbReference>
<evidence type="ECO:0008006" key="7">
    <source>
        <dbReference type="Google" id="ProtNLM"/>
    </source>
</evidence>
<evidence type="ECO:0000259" key="3">
    <source>
        <dbReference type="Pfam" id="PF17747"/>
    </source>
</evidence>
<dbReference type="InterPro" id="IPR013863">
    <property type="entry name" value="VID27_C"/>
</dbReference>
<feature type="region of interest" description="Disordered" evidence="1">
    <location>
        <begin position="1"/>
        <end position="26"/>
    </location>
</feature>
<evidence type="ECO:0000256" key="1">
    <source>
        <dbReference type="SAM" id="MobiDB-lite"/>
    </source>
</evidence>
<dbReference type="RefSeq" id="XP_058347673.1">
    <property type="nucleotide sequence ID" value="XM_058481816.1"/>
</dbReference>
<organism evidence="5 6">
    <name type="scientific">Lichtheimia ornata</name>
    <dbReference type="NCBI Taxonomy" id="688661"/>
    <lineage>
        <taxon>Eukaryota</taxon>
        <taxon>Fungi</taxon>
        <taxon>Fungi incertae sedis</taxon>
        <taxon>Mucoromycota</taxon>
        <taxon>Mucoromycotina</taxon>
        <taxon>Mucoromycetes</taxon>
        <taxon>Mucorales</taxon>
        <taxon>Lichtheimiaceae</taxon>
        <taxon>Lichtheimia</taxon>
    </lineage>
</organism>
<dbReference type="Gene3D" id="2.130.10.10">
    <property type="entry name" value="YVTN repeat-like/Quinoprotein amine dehydrogenase"/>
    <property type="match status" value="1"/>
</dbReference>
<protein>
    <recommendedName>
        <fullName evidence="7">Vacuolar import and degradation protein</fullName>
    </recommendedName>
</protein>
<sequence length="763" mass="85726">MVLDFDTTATTTTTTPPSPLSSSTSTTDRLLVGGKFIAYYQHGNKTITEHVFQDASLEIVDAKAPFSYELVVTHTPSSPSATAQALCYDKEQRFSLLPELQLSIHEGYDDPEDVPPSLTWVDAEFGEAFEFVCRPSCIEQNELQSFVKVIRQCMFEHAFQKSHKLMTSEDACQFELPVFNPPLGSHRLAKNTIADHHKLSTTNRLQSKRHLQLPKIQFLPPAGSEPPAEPENFLASIQADLFLFENDNERYVPLEAGVDVDLVNYDPFHYWILIQGDSIPPISHPIEPRTNPNFNKEDKVVTWNYYENNRCYSLLLKIIEEEDWHEFAGAFGQCIFETFSHVPFSKSCKGNQDFVINAHENNVPFDWRDSDDDDCSSEGEAEDEDLDYVEEASLSEDAQRFFSNEAKNSSMVLSFKDNNSCFVFRGGEMGIFSKRDDQQQITLSHTAKMILKDGRHLRQAIPYLGESSILLVDSENQVSHLDLECEQIVNEWKAGGDDPLISLAPSSKYAQATDEPTLIGISSNAVFRLDPRLDGSHKVVEDECKKHIAKTQFSVVATSQQGYIAVGSRKGDIRLFDQLGCMAKTTLPPLGAPILALDISSESRYVLATCSQYLMLFDVSNGHGQLGFNKAFDSNEKPIPRLLKLRPEHIVYMDQPVSFTKATFDVGDKGDKYIIASTGPYVVLWKLSDVCKGRTYDYTMQKFDKPVVAAGFHYQKRDKIIVTLEDDVLLTSRSQQKLPSTRLFLLPGQATRPSATQTARSSS</sequence>
<dbReference type="InterPro" id="IPR036322">
    <property type="entry name" value="WD40_repeat_dom_sf"/>
</dbReference>
<dbReference type="AlphaFoldDB" id="A0AAD7VCS8"/>
<reference evidence="5 6" key="1">
    <citation type="submission" date="2023-03" db="EMBL/GenBank/DDBJ databases">
        <title>Genome sequence of Lichtheimia ornata CBS 291.66.</title>
        <authorList>
            <person name="Mohabir J.T."/>
            <person name="Shea T.P."/>
            <person name="Kurbessoian T."/>
            <person name="Berby B."/>
            <person name="Fontaine J."/>
            <person name="Livny J."/>
            <person name="Gnirke A."/>
            <person name="Stajich J.E."/>
            <person name="Cuomo C.A."/>
        </authorList>
    </citation>
    <scope>NUCLEOTIDE SEQUENCE [LARGE SCALE GENOMIC DNA]</scope>
    <source>
        <strain evidence="5">CBS 291.66</strain>
    </source>
</reference>
<dbReference type="InterPro" id="IPR040979">
    <property type="entry name" value="Vid27_N"/>
</dbReference>
<comment type="caution">
    <text evidence="5">The sequence shown here is derived from an EMBL/GenBank/DDBJ whole genome shotgun (WGS) entry which is preliminary data.</text>
</comment>
<proteinExistence type="predicted"/>
<dbReference type="GO" id="GO:0005737">
    <property type="term" value="C:cytoplasm"/>
    <property type="evidence" value="ECO:0007669"/>
    <property type="project" value="TreeGrafter"/>
</dbReference>
<dbReference type="InterPro" id="IPR040768">
    <property type="entry name" value="Vid27_PH"/>
</dbReference>
<evidence type="ECO:0000259" key="2">
    <source>
        <dbReference type="Pfam" id="PF08553"/>
    </source>
</evidence>
<dbReference type="GO" id="GO:0005634">
    <property type="term" value="C:nucleus"/>
    <property type="evidence" value="ECO:0007669"/>
    <property type="project" value="TreeGrafter"/>
</dbReference>
<name>A0AAD7VCS8_9FUNG</name>
<accession>A0AAD7VCS8</accession>
<feature type="domain" description="Vacuolar import/degradation Vid27 C-terminal" evidence="2">
    <location>
        <begin position="407"/>
        <end position="742"/>
    </location>
</feature>
<evidence type="ECO:0000313" key="5">
    <source>
        <dbReference type="EMBL" id="KAJ8662760.1"/>
    </source>
</evidence>
<dbReference type="SUPFAM" id="SSF50978">
    <property type="entry name" value="WD40 repeat-like"/>
    <property type="match status" value="1"/>
</dbReference>
<dbReference type="InterPro" id="IPR040458">
    <property type="entry name" value="Vid27"/>
</dbReference>
<evidence type="ECO:0000259" key="4">
    <source>
        <dbReference type="Pfam" id="PF17748"/>
    </source>
</evidence>
<gene>
    <name evidence="5" type="ORF">O0I10_001724</name>
</gene>
<dbReference type="GeneID" id="83209142"/>
<dbReference type="PANTHER" id="PTHR31913">
    <property type="entry name" value="VACUOLAR IMPORT AND DEGRADATION PROTEIN 27"/>
    <property type="match status" value="1"/>
</dbReference>
<dbReference type="InterPro" id="IPR015943">
    <property type="entry name" value="WD40/YVTN_repeat-like_dom_sf"/>
</dbReference>
<dbReference type="Pfam" id="PF17747">
    <property type="entry name" value="VID27_PH"/>
    <property type="match status" value="1"/>
</dbReference>
<dbReference type="Proteomes" id="UP001234581">
    <property type="component" value="Unassembled WGS sequence"/>
</dbReference>
<feature type="domain" description="Vid27 PH-like" evidence="3">
    <location>
        <begin position="234"/>
        <end position="338"/>
    </location>
</feature>
<keyword evidence="6" id="KW-1185">Reference proteome</keyword>
<dbReference type="Pfam" id="PF08553">
    <property type="entry name" value="VID27"/>
    <property type="match status" value="1"/>
</dbReference>
<evidence type="ECO:0000313" key="6">
    <source>
        <dbReference type="Proteomes" id="UP001234581"/>
    </source>
</evidence>
<dbReference type="EMBL" id="JARTCD010000004">
    <property type="protein sequence ID" value="KAJ8662760.1"/>
    <property type="molecule type" value="Genomic_DNA"/>
</dbReference>
<feature type="domain" description="Vid27 N-terminal" evidence="4">
    <location>
        <begin position="34"/>
        <end position="175"/>
    </location>
</feature>
<feature type="compositionally biased region" description="Low complexity" evidence="1">
    <location>
        <begin position="7"/>
        <end position="26"/>
    </location>
</feature>
<dbReference type="PANTHER" id="PTHR31913:SF0">
    <property type="entry name" value="VACUOLAR IMPORT AND DEGRADATION PROTEIN 27"/>
    <property type="match status" value="1"/>
</dbReference>